<dbReference type="AlphaFoldDB" id="A0A7N0T3U5"/>
<sequence>MSFSKLGSVLPFSRFFRQFEIDIDTVARVLQPVPLGIIEHRFSAEEIRKASATVEKAVANWRRAAILEQRNDTLKDYIES</sequence>
<dbReference type="EnsemblPlants" id="Kaladp0020s0187.1.v1.1">
    <property type="protein sequence ID" value="Kaladp0020s0187.1.v1.1"/>
    <property type="gene ID" value="Kaladp0020s0187.v1.1"/>
</dbReference>
<organism evidence="1 2">
    <name type="scientific">Kalanchoe fedtschenkoi</name>
    <name type="common">Lavender scallops</name>
    <name type="synonym">South American air plant</name>
    <dbReference type="NCBI Taxonomy" id="63787"/>
    <lineage>
        <taxon>Eukaryota</taxon>
        <taxon>Viridiplantae</taxon>
        <taxon>Streptophyta</taxon>
        <taxon>Embryophyta</taxon>
        <taxon>Tracheophyta</taxon>
        <taxon>Spermatophyta</taxon>
        <taxon>Magnoliopsida</taxon>
        <taxon>eudicotyledons</taxon>
        <taxon>Gunneridae</taxon>
        <taxon>Pentapetalae</taxon>
        <taxon>Saxifragales</taxon>
        <taxon>Crassulaceae</taxon>
        <taxon>Kalanchoe</taxon>
    </lineage>
</organism>
<accession>A0A7N0T3U5</accession>
<evidence type="ECO:0000313" key="2">
    <source>
        <dbReference type="Proteomes" id="UP000594263"/>
    </source>
</evidence>
<proteinExistence type="predicted"/>
<reference evidence="1" key="1">
    <citation type="submission" date="2021-01" db="UniProtKB">
        <authorList>
            <consortium name="EnsemblPlants"/>
        </authorList>
    </citation>
    <scope>IDENTIFICATION</scope>
</reference>
<dbReference type="OMA" id="GTCIMGS"/>
<keyword evidence="2" id="KW-1185">Reference proteome</keyword>
<dbReference type="Proteomes" id="UP000594263">
    <property type="component" value="Unplaced"/>
</dbReference>
<dbReference type="Gramene" id="Kaladp0020s0187.1.v1.1">
    <property type="protein sequence ID" value="Kaladp0020s0187.1.v1.1"/>
    <property type="gene ID" value="Kaladp0020s0187.v1.1"/>
</dbReference>
<protein>
    <submittedName>
        <fullName evidence="1">Uncharacterized protein</fullName>
    </submittedName>
</protein>
<evidence type="ECO:0000313" key="1">
    <source>
        <dbReference type="EnsemblPlants" id="Kaladp0020s0187.1.v1.1"/>
    </source>
</evidence>
<dbReference type="PANTHER" id="PTHR37235:SF2">
    <property type="entry name" value="OS05G0371500 PROTEIN"/>
    <property type="match status" value="1"/>
</dbReference>
<name>A0A7N0T3U5_KALFE</name>
<dbReference type="PANTHER" id="PTHR37235">
    <property type="entry name" value="ZINC METALLOPROTEINASE AUREOLYSIN"/>
    <property type="match status" value="1"/>
</dbReference>